<dbReference type="Proteomes" id="UP000260644">
    <property type="component" value="Unassembled WGS sequence"/>
</dbReference>
<keyword evidence="2" id="KW-1185">Reference proteome</keyword>
<dbReference type="EMBL" id="QPMM01000011">
    <property type="protein sequence ID" value="RFS19934.1"/>
    <property type="molecule type" value="Genomic_DNA"/>
</dbReference>
<gene>
    <name evidence="1" type="ORF">DVR12_19585</name>
</gene>
<dbReference type="OrthoDB" id="9149606at2"/>
<organism evidence="1 2">
    <name type="scientific">Chitinophaga silvatica</name>
    <dbReference type="NCBI Taxonomy" id="2282649"/>
    <lineage>
        <taxon>Bacteria</taxon>
        <taxon>Pseudomonadati</taxon>
        <taxon>Bacteroidota</taxon>
        <taxon>Chitinophagia</taxon>
        <taxon>Chitinophagales</taxon>
        <taxon>Chitinophagaceae</taxon>
        <taxon>Chitinophaga</taxon>
    </lineage>
</organism>
<proteinExistence type="predicted"/>
<evidence type="ECO:0000313" key="1">
    <source>
        <dbReference type="EMBL" id="RFS19934.1"/>
    </source>
</evidence>
<sequence>MIKLNPELLSSENIGEPRGLYNPMQFVLRLRKDIQRELNDLPLGIYTASDITATQLQAYSTYLHETIHWWQHVGSNFGLVSSLKFPVQHHLVYSILKKVLETIGPFKSILKYNAADAKDENINQILNNWYDIEFASQIAFDPSRIERFTANPYFESWGHSYHIMWGATNWTLASTFDPDLSFLPNINNWGEGFRKLKDSKTESFYYGSPNTMPPLGTRSIFEGQARFSQLQYLYFASGGKLDFNAFHKAGMLEGIYNHAFTLFLEILGEAFPATPDHPLIALFLLVCDLAINPVDGFPFDLTHHEVFIITNDPGYRFTLICQMIRDYHPDVKKAIRNYSKDEYIYFSEKLSSSIGCFSPHESATFILNWIKSPSIRTLLEQEESYQYTSSNLPIRLFFSKFLRFQEDKAKHPQFFCWPGIHMIEFPENKFSLVESYELFEKHKALFIDDENGNIFHSACKKYTVERVNDTFNNFFGWNTLYTMVREWIAVDGPFTYDYQWLSTNINKDEMKNWVCQTFESTFNVHPDSFKIL</sequence>
<accession>A0A3E1Y5C4</accession>
<dbReference type="RefSeq" id="WP_116977495.1">
    <property type="nucleotide sequence ID" value="NZ_QPMM01000011.1"/>
</dbReference>
<evidence type="ECO:0000313" key="2">
    <source>
        <dbReference type="Proteomes" id="UP000260644"/>
    </source>
</evidence>
<comment type="caution">
    <text evidence="1">The sequence shown here is derived from an EMBL/GenBank/DDBJ whole genome shotgun (WGS) entry which is preliminary data.</text>
</comment>
<protein>
    <submittedName>
        <fullName evidence="1">Uncharacterized protein</fullName>
    </submittedName>
</protein>
<name>A0A3E1Y5C4_9BACT</name>
<dbReference type="AlphaFoldDB" id="A0A3E1Y5C4"/>
<reference evidence="1 2" key="1">
    <citation type="submission" date="2018-07" db="EMBL/GenBank/DDBJ databases">
        <title>Chitinophaga K2CV101002-2 sp. nov., isolated from a monsoon evergreen broad-leaved forest soil.</title>
        <authorList>
            <person name="Lv Y."/>
        </authorList>
    </citation>
    <scope>NUCLEOTIDE SEQUENCE [LARGE SCALE GENOMIC DNA]</scope>
    <source>
        <strain evidence="1 2">GDMCC 1.1288</strain>
    </source>
</reference>